<sequence length="229" mass="26418">MTDNPAYKGESDCKIEEYSSQKSIEIQTSKDNWKKADKYHEHGIRKPPEGKKKRIFYNSRQRESIAGNQSISIKAYRYDKKFYNEEKNKKDIAKKRKTHLPDDQKISGQDQLKKKRTKPESSSLFEIVFKSIKKLPGNITFIFLNEFKHNRIEGGSRGAHSKQRNGKNNPKYIEKKKIGYAGKKTKNNVICYVFQNIHLSVLAVVPWDFMGDVMMSAACSALCTSKILS</sequence>
<evidence type="ECO:0000256" key="1">
    <source>
        <dbReference type="SAM" id="MobiDB-lite"/>
    </source>
</evidence>
<accession>A0ABN6YTI8</accession>
<dbReference type="EMBL" id="AP027742">
    <property type="protein sequence ID" value="BDZ76327.1"/>
    <property type="molecule type" value="Genomic_DNA"/>
</dbReference>
<protein>
    <submittedName>
        <fullName evidence="2">Uncharacterized protein</fullName>
    </submittedName>
</protein>
<evidence type="ECO:0000313" key="3">
    <source>
        <dbReference type="Proteomes" id="UP001305815"/>
    </source>
</evidence>
<dbReference type="Proteomes" id="UP001305815">
    <property type="component" value="Chromosome"/>
</dbReference>
<organism evidence="2 3">
    <name type="scientific">Claveliimonas bilis</name>
    <dbReference type="NCBI Taxonomy" id="3028070"/>
    <lineage>
        <taxon>Bacteria</taxon>
        <taxon>Bacillati</taxon>
        <taxon>Bacillota</taxon>
        <taxon>Clostridia</taxon>
        <taxon>Lachnospirales</taxon>
        <taxon>Lachnospiraceae</taxon>
        <taxon>Claveliimonas</taxon>
    </lineage>
</organism>
<name>A0ABN6YTI8_9FIRM</name>
<gene>
    <name evidence="2" type="ORF">Lac1_05100</name>
</gene>
<proteinExistence type="predicted"/>
<keyword evidence="3" id="KW-1185">Reference proteome</keyword>
<evidence type="ECO:0000313" key="2">
    <source>
        <dbReference type="EMBL" id="BDZ76327.1"/>
    </source>
</evidence>
<reference evidence="3" key="1">
    <citation type="journal article" date="2023" name="Int. J. Syst. Evol. Microbiol.">
        <title>Claveliimonas bilis gen. nov., sp. nov., deoxycholic acid-producing bacteria isolated from human faeces, and reclassification of Sellimonas monacensis Zenner et al. 2021 as Claveliimonas monacensis comb. nov.</title>
        <authorList>
            <person name="Hisatomi A."/>
            <person name="Kastawa N.W.E.P.G."/>
            <person name="Song I."/>
            <person name="Ohkuma M."/>
            <person name="Fukiya S."/>
            <person name="Sakamoto M."/>
        </authorList>
    </citation>
    <scope>NUCLEOTIDE SEQUENCE [LARGE SCALE GENOMIC DNA]</scope>
    <source>
        <strain evidence="3">12BBH14</strain>
    </source>
</reference>
<feature type="region of interest" description="Disordered" evidence="1">
    <location>
        <begin position="94"/>
        <end position="117"/>
    </location>
</feature>